<dbReference type="EMBL" id="JAGHQM010000866">
    <property type="protein sequence ID" value="KAH0558374.1"/>
    <property type="molecule type" value="Genomic_DNA"/>
</dbReference>
<evidence type="ECO:0000313" key="2">
    <source>
        <dbReference type="EMBL" id="KAH0558374.1"/>
    </source>
</evidence>
<organism evidence="2 3">
    <name type="scientific">Trichoglossum hirsutum</name>
    <dbReference type="NCBI Taxonomy" id="265104"/>
    <lineage>
        <taxon>Eukaryota</taxon>
        <taxon>Fungi</taxon>
        <taxon>Dikarya</taxon>
        <taxon>Ascomycota</taxon>
        <taxon>Pezizomycotina</taxon>
        <taxon>Geoglossomycetes</taxon>
        <taxon>Geoglossales</taxon>
        <taxon>Geoglossaceae</taxon>
        <taxon>Trichoglossum</taxon>
    </lineage>
</organism>
<dbReference type="AlphaFoldDB" id="A0A9P8RN37"/>
<comment type="caution">
    <text evidence="2">The sequence shown here is derived from an EMBL/GenBank/DDBJ whole genome shotgun (WGS) entry which is preliminary data.</text>
</comment>
<sequence length="292" mass="32295">MQTSASSHRSPMLEGDRSALSNSARDSFNAGASASSPWLPYERHSRTLFSSPVAPSSPRLGTNSSSRASSSTLMSPTLNYNQSDLSLVSNSRPSLALQIELDRRKEKTQRIITRIEQEEDERVRAYRAEVESDQCRIESEAGPASRRDDDPSEAYDSGSLSPDLEIPSPPSPARSRQSRGSTSTSLTSQSAQTGSGQDDNLLRRRPLQTLPTADIDTPPNPAPREISQRPPERNIEHPDFTRRESKGIYADVDEFISGLGIYGQRKRTRKSLTTTIPLLPLLLNRTRRKTST</sequence>
<feature type="compositionally biased region" description="Low complexity" evidence="1">
    <location>
        <begin position="64"/>
        <end position="75"/>
    </location>
</feature>
<accession>A0A9P8RN37</accession>
<protein>
    <submittedName>
        <fullName evidence="2">Uncharacterized protein</fullName>
    </submittedName>
</protein>
<feature type="compositionally biased region" description="Polar residues" evidence="1">
    <location>
        <begin position="47"/>
        <end position="63"/>
    </location>
</feature>
<evidence type="ECO:0000256" key="1">
    <source>
        <dbReference type="SAM" id="MobiDB-lite"/>
    </source>
</evidence>
<feature type="compositionally biased region" description="Low complexity" evidence="1">
    <location>
        <begin position="173"/>
        <end position="197"/>
    </location>
</feature>
<dbReference type="Proteomes" id="UP000750711">
    <property type="component" value="Unassembled WGS sequence"/>
</dbReference>
<proteinExistence type="predicted"/>
<feature type="region of interest" description="Disordered" evidence="1">
    <location>
        <begin position="1"/>
        <end position="78"/>
    </location>
</feature>
<reference evidence="2" key="1">
    <citation type="submission" date="2021-03" db="EMBL/GenBank/DDBJ databases">
        <title>Comparative genomics and phylogenomic investigation of the class Geoglossomycetes provide insights into ecological specialization and systematics.</title>
        <authorList>
            <person name="Melie T."/>
            <person name="Pirro S."/>
            <person name="Miller A.N."/>
            <person name="Quandt A."/>
        </authorList>
    </citation>
    <scope>NUCLEOTIDE SEQUENCE</scope>
    <source>
        <strain evidence="2">CAQ_001_2017</strain>
    </source>
</reference>
<feature type="compositionally biased region" description="Basic and acidic residues" evidence="1">
    <location>
        <begin position="226"/>
        <end position="238"/>
    </location>
</feature>
<feature type="compositionally biased region" description="Polar residues" evidence="1">
    <location>
        <begin position="19"/>
        <end position="36"/>
    </location>
</feature>
<keyword evidence="3" id="KW-1185">Reference proteome</keyword>
<feature type="region of interest" description="Disordered" evidence="1">
    <location>
        <begin position="117"/>
        <end position="238"/>
    </location>
</feature>
<gene>
    <name evidence="2" type="ORF">GP486_004964</name>
</gene>
<evidence type="ECO:0000313" key="3">
    <source>
        <dbReference type="Proteomes" id="UP000750711"/>
    </source>
</evidence>
<feature type="compositionally biased region" description="Basic and acidic residues" evidence="1">
    <location>
        <begin position="117"/>
        <end position="149"/>
    </location>
</feature>
<name>A0A9P8RN37_9PEZI</name>